<gene>
    <name evidence="5" type="primary">spoIID</name>
    <name evidence="4" type="ORF">ASJ35_08200</name>
    <name evidence="5" type="ORF">FYJ76_16385</name>
    <name evidence="6" type="ORF">GMD59_04575</name>
    <name evidence="3" type="ORF">TQ39_14760</name>
</gene>
<dbReference type="InterPro" id="IPR013486">
    <property type="entry name" value="SpoIID/LytB"/>
</dbReference>
<dbReference type="EMBL" id="JXXK01000025">
    <property type="protein sequence ID" value="KJF39039.1"/>
    <property type="molecule type" value="Genomic_DNA"/>
</dbReference>
<comment type="caution">
    <text evidence="3">The sequence shown here is derived from an EMBL/GenBank/DDBJ whole genome shotgun (WGS) entry which is preliminary data.</text>
</comment>
<dbReference type="EMBL" id="WMZU01000004">
    <property type="protein sequence ID" value="MTS26562.1"/>
    <property type="molecule type" value="Genomic_DNA"/>
</dbReference>
<evidence type="ECO:0000256" key="1">
    <source>
        <dbReference type="SAM" id="MobiDB-lite"/>
    </source>
</evidence>
<dbReference type="EMBL" id="LMUA01000009">
    <property type="protein sequence ID" value="KUE76438.1"/>
    <property type="molecule type" value="Genomic_DNA"/>
</dbReference>
<dbReference type="GO" id="GO:0030435">
    <property type="term" value="P:sporulation resulting in formation of a cellular spore"/>
    <property type="evidence" value="ECO:0007669"/>
    <property type="project" value="InterPro"/>
</dbReference>
<dbReference type="GeneID" id="42857827"/>
<evidence type="ECO:0000313" key="6">
    <source>
        <dbReference type="EMBL" id="MTS26562.1"/>
    </source>
</evidence>
<dbReference type="EMBL" id="VUNJ01000029">
    <property type="protein sequence ID" value="MST93491.1"/>
    <property type="molecule type" value="Genomic_DNA"/>
</dbReference>
<reference evidence="6 10" key="3">
    <citation type="journal article" date="2019" name="Nat. Med.">
        <title>A library of human gut bacterial isolates paired with longitudinal multiomics data enables mechanistic microbiome research.</title>
        <authorList>
            <person name="Poyet M."/>
            <person name="Groussin M."/>
            <person name="Gibbons S.M."/>
            <person name="Avila-Pacheco J."/>
            <person name="Jiang X."/>
            <person name="Kearney S.M."/>
            <person name="Perrotta A.R."/>
            <person name="Berdy B."/>
            <person name="Zhao S."/>
            <person name="Lieberman T.D."/>
            <person name="Swanson P.K."/>
            <person name="Smith M."/>
            <person name="Roesemann S."/>
            <person name="Alexander J.E."/>
            <person name="Rich S.A."/>
            <person name="Livny J."/>
            <person name="Vlamakis H."/>
            <person name="Clish C."/>
            <person name="Bullock K."/>
            <person name="Deik A."/>
            <person name="Scott J."/>
            <person name="Pierce K.A."/>
            <person name="Xavier R.J."/>
            <person name="Alm E.J."/>
        </authorList>
    </citation>
    <scope>NUCLEOTIDE SEQUENCE [LARGE SCALE GENOMIC DNA]</scope>
    <source>
        <strain evidence="6 10">BIOML-A4</strain>
    </source>
</reference>
<evidence type="ECO:0000313" key="10">
    <source>
        <dbReference type="Proteomes" id="UP000472755"/>
    </source>
</evidence>
<proteinExistence type="predicted"/>
<dbReference type="NCBIfam" id="TIGR02870">
    <property type="entry name" value="spore_II_D"/>
    <property type="match status" value="1"/>
</dbReference>
<dbReference type="PATRIC" id="fig|1550024.3.peg.3370"/>
<reference evidence="5 9" key="4">
    <citation type="submission" date="2019-08" db="EMBL/GenBank/DDBJ databases">
        <title>In-depth cultivation of the pig gut microbiome towards novel bacterial diversity and tailored functional studies.</title>
        <authorList>
            <person name="Wylensek D."/>
            <person name="Hitch T.C.A."/>
            <person name="Clavel T."/>
        </authorList>
    </citation>
    <scope>NUCLEOTIDE SEQUENCE [LARGE SCALE GENOMIC DNA]</scope>
    <source>
        <strain evidence="5 9">WCA3-601-WT-6J</strain>
    </source>
</reference>
<dbReference type="Proteomes" id="UP000431913">
    <property type="component" value="Unassembled WGS sequence"/>
</dbReference>
<feature type="domain" description="Sporulation stage II protein D amidase enhancer LytB N-terminal" evidence="2">
    <location>
        <begin position="78"/>
        <end position="183"/>
    </location>
</feature>
<accession>A0A0D8IX07</accession>
<dbReference type="AlphaFoldDB" id="A0A0D8IX07"/>
<evidence type="ECO:0000313" key="8">
    <source>
        <dbReference type="Proteomes" id="UP000053433"/>
    </source>
</evidence>
<evidence type="ECO:0000313" key="4">
    <source>
        <dbReference type="EMBL" id="KUE76438.1"/>
    </source>
</evidence>
<organism evidence="3 7">
    <name type="scientific">Ruthenibacterium lactatiformans</name>
    <dbReference type="NCBI Taxonomy" id="1550024"/>
    <lineage>
        <taxon>Bacteria</taxon>
        <taxon>Bacillati</taxon>
        <taxon>Bacillota</taxon>
        <taxon>Clostridia</taxon>
        <taxon>Eubacteriales</taxon>
        <taxon>Oscillospiraceae</taxon>
        <taxon>Ruthenibacterium</taxon>
    </lineage>
</organism>
<protein>
    <submittedName>
        <fullName evidence="5">Stage II sporulation protein D</fullName>
    </submittedName>
</protein>
<sequence>MKKVLPLVLLFAVLIYILPLAALFFPSGKNEESGSGTAPAPSASAPPVTDGTQAPSAPQPGTSAADDAEPPLLILDENTGEVAEVSVRDFVRGAVAAEMPMTYPDEALRAQAVAAHSYALAVKAQADPDNEALKGAYFSANPTQRLGYITDTVMRAMWGEDYEANRTRLYTVVDSVLDEILLYDGQPAMACYHAISGGKTEAAEAVWGAAVPYLVSVDSPLDLTSPDYEQTITVTKQEVAEDIAAAFPDIVLEGDAAGWFGTPQLTAAGYVDSITIGGVPCKGTAVRAALRLRSASFTITWTEKHLFEITTRGYGHGVGLSQYGANALALTGKSYQEILSLYYPGTTLGPAPR</sequence>
<dbReference type="Proteomes" id="UP000053433">
    <property type="component" value="Unassembled WGS sequence"/>
</dbReference>
<evidence type="ECO:0000313" key="5">
    <source>
        <dbReference type="EMBL" id="MST93491.1"/>
    </source>
</evidence>
<dbReference type="Proteomes" id="UP000032483">
    <property type="component" value="Unassembled WGS sequence"/>
</dbReference>
<dbReference type="Pfam" id="PF08486">
    <property type="entry name" value="SpoIID"/>
    <property type="match status" value="1"/>
</dbReference>
<name>A0A0D8IX07_9FIRM</name>
<evidence type="ECO:0000313" key="9">
    <source>
        <dbReference type="Proteomes" id="UP000431913"/>
    </source>
</evidence>
<reference evidence="4 8" key="2">
    <citation type="submission" date="2015-10" db="EMBL/GenBank/DDBJ databases">
        <title>A novel member of the family Ruminococcaceae isolated from human faeces.</title>
        <authorList>
            <person name="Shkoporov A.N."/>
            <person name="Chaplin A.V."/>
            <person name="Motuzova O.V."/>
            <person name="Kafarskaia L.I."/>
            <person name="Efimov B.A."/>
        </authorList>
    </citation>
    <scope>NUCLEOTIDE SEQUENCE [LARGE SCALE GENOMIC DNA]</scope>
    <source>
        <strain evidence="4 8">668</strain>
    </source>
</reference>
<feature type="compositionally biased region" description="Polar residues" evidence="1">
    <location>
        <begin position="50"/>
        <end position="62"/>
    </location>
</feature>
<dbReference type="RefSeq" id="WP_009321927.1">
    <property type="nucleotide sequence ID" value="NZ_CAOJUJ010000038.1"/>
</dbReference>
<evidence type="ECO:0000259" key="2">
    <source>
        <dbReference type="Pfam" id="PF08486"/>
    </source>
</evidence>
<evidence type="ECO:0000313" key="3">
    <source>
        <dbReference type="EMBL" id="KJF39039.1"/>
    </source>
</evidence>
<feature type="compositionally biased region" description="Low complexity" evidence="1">
    <location>
        <begin position="33"/>
        <end position="47"/>
    </location>
</feature>
<dbReference type="InterPro" id="IPR014225">
    <property type="entry name" value="Spore_II_D_firmicutes"/>
</dbReference>
<feature type="region of interest" description="Disordered" evidence="1">
    <location>
        <begin position="31"/>
        <end position="68"/>
    </location>
</feature>
<accession>A0A0W7TRM8</accession>
<dbReference type="Proteomes" id="UP000472755">
    <property type="component" value="Unassembled WGS sequence"/>
</dbReference>
<keyword evidence="7" id="KW-1185">Reference proteome</keyword>
<evidence type="ECO:0000313" key="7">
    <source>
        <dbReference type="Proteomes" id="UP000032483"/>
    </source>
</evidence>
<dbReference type="InterPro" id="IPR013693">
    <property type="entry name" value="SpoIID/LytB_N"/>
</dbReference>
<dbReference type="NCBIfam" id="TIGR02669">
    <property type="entry name" value="SpoIID_LytB"/>
    <property type="match status" value="1"/>
</dbReference>
<reference evidence="3" key="1">
    <citation type="submission" date="2015-02" db="EMBL/GenBank/DDBJ databases">
        <title>A novel member of the family Ruminococcaceae isolated from human feces.</title>
        <authorList>
            <person name="Shkoporov A.N."/>
            <person name="Chaplin A.V."/>
            <person name="Motuzova O.V."/>
            <person name="Kafarskaia L.I."/>
            <person name="Khokhlova E.V."/>
            <person name="Efimov B.A."/>
        </authorList>
    </citation>
    <scope>NUCLEOTIDE SEQUENCE [LARGE SCALE GENOMIC DNA]</scope>
    <source>
        <strain evidence="3">585-1</strain>
    </source>
</reference>